<proteinExistence type="predicted"/>
<dbReference type="Proteomes" id="UP000308652">
    <property type="component" value="Unassembled WGS sequence"/>
</dbReference>
<dbReference type="OrthoDB" id="2334691at2759"/>
<dbReference type="Gene3D" id="3.40.50.1820">
    <property type="entry name" value="alpha/beta hydrolase"/>
    <property type="match status" value="1"/>
</dbReference>
<accession>A0A5C3MET4</accession>
<protein>
    <recommendedName>
        <fullName evidence="3">Carboxylic ester hydrolase</fullName>
    </recommendedName>
</protein>
<organism evidence="1 2">
    <name type="scientific">Crucibulum laeve</name>
    <dbReference type="NCBI Taxonomy" id="68775"/>
    <lineage>
        <taxon>Eukaryota</taxon>
        <taxon>Fungi</taxon>
        <taxon>Dikarya</taxon>
        <taxon>Basidiomycota</taxon>
        <taxon>Agaricomycotina</taxon>
        <taxon>Agaricomycetes</taxon>
        <taxon>Agaricomycetidae</taxon>
        <taxon>Agaricales</taxon>
        <taxon>Agaricineae</taxon>
        <taxon>Nidulariaceae</taxon>
        <taxon>Crucibulum</taxon>
    </lineage>
</organism>
<dbReference type="SUPFAM" id="SSF53474">
    <property type="entry name" value="alpha/beta-Hydrolases"/>
    <property type="match status" value="1"/>
</dbReference>
<dbReference type="AlphaFoldDB" id="A0A5C3MET4"/>
<name>A0A5C3MET4_9AGAR</name>
<keyword evidence="2" id="KW-1185">Reference proteome</keyword>
<dbReference type="EMBL" id="ML213598">
    <property type="protein sequence ID" value="TFK39681.1"/>
    <property type="molecule type" value="Genomic_DNA"/>
</dbReference>
<gene>
    <name evidence="1" type="ORF">BDQ12DRAFT_681013</name>
</gene>
<dbReference type="InterPro" id="IPR029058">
    <property type="entry name" value="AB_hydrolase_fold"/>
</dbReference>
<evidence type="ECO:0000313" key="1">
    <source>
        <dbReference type="EMBL" id="TFK39681.1"/>
    </source>
</evidence>
<evidence type="ECO:0008006" key="3">
    <source>
        <dbReference type="Google" id="ProtNLM"/>
    </source>
</evidence>
<reference evidence="1 2" key="1">
    <citation type="journal article" date="2019" name="Nat. Ecol. Evol.">
        <title>Megaphylogeny resolves global patterns of mushroom evolution.</title>
        <authorList>
            <person name="Varga T."/>
            <person name="Krizsan K."/>
            <person name="Foldi C."/>
            <person name="Dima B."/>
            <person name="Sanchez-Garcia M."/>
            <person name="Sanchez-Ramirez S."/>
            <person name="Szollosi G.J."/>
            <person name="Szarkandi J.G."/>
            <person name="Papp V."/>
            <person name="Albert L."/>
            <person name="Andreopoulos W."/>
            <person name="Angelini C."/>
            <person name="Antonin V."/>
            <person name="Barry K.W."/>
            <person name="Bougher N.L."/>
            <person name="Buchanan P."/>
            <person name="Buyck B."/>
            <person name="Bense V."/>
            <person name="Catcheside P."/>
            <person name="Chovatia M."/>
            <person name="Cooper J."/>
            <person name="Damon W."/>
            <person name="Desjardin D."/>
            <person name="Finy P."/>
            <person name="Geml J."/>
            <person name="Haridas S."/>
            <person name="Hughes K."/>
            <person name="Justo A."/>
            <person name="Karasinski D."/>
            <person name="Kautmanova I."/>
            <person name="Kiss B."/>
            <person name="Kocsube S."/>
            <person name="Kotiranta H."/>
            <person name="LaButti K.M."/>
            <person name="Lechner B.E."/>
            <person name="Liimatainen K."/>
            <person name="Lipzen A."/>
            <person name="Lukacs Z."/>
            <person name="Mihaltcheva S."/>
            <person name="Morgado L.N."/>
            <person name="Niskanen T."/>
            <person name="Noordeloos M.E."/>
            <person name="Ohm R.A."/>
            <person name="Ortiz-Santana B."/>
            <person name="Ovrebo C."/>
            <person name="Racz N."/>
            <person name="Riley R."/>
            <person name="Savchenko A."/>
            <person name="Shiryaev A."/>
            <person name="Soop K."/>
            <person name="Spirin V."/>
            <person name="Szebenyi C."/>
            <person name="Tomsovsky M."/>
            <person name="Tulloss R.E."/>
            <person name="Uehling J."/>
            <person name="Grigoriev I.V."/>
            <person name="Vagvolgyi C."/>
            <person name="Papp T."/>
            <person name="Martin F.M."/>
            <person name="Miettinen O."/>
            <person name="Hibbett D.S."/>
            <person name="Nagy L.G."/>
        </authorList>
    </citation>
    <scope>NUCLEOTIDE SEQUENCE [LARGE SCALE GENOMIC DNA]</scope>
    <source>
        <strain evidence="1 2">CBS 166.37</strain>
    </source>
</reference>
<evidence type="ECO:0000313" key="2">
    <source>
        <dbReference type="Proteomes" id="UP000308652"/>
    </source>
</evidence>
<sequence length="283" mass="31594">MNIDGIKSLSSDSPNNRFLVGRTPFFASTFDQRFSFGLYIPLCHSSDGIELPLLVIVHGTRRQTGGYLNRLKDFSENHHCAILCPLFPAGIIDPDDIHNYKNMCYQDIRFDLVLLSMIEQASKRWRLKIDKFFLHGFSGGGQFAHRFFYLHPERLAAVSIGAPGRITSPSQEEPWPAGLCDIQRLFQISNIPNYGAMGSVPVQFVVGERDVHTKQLASVKTPSNAEREAGGNRVDRMGWLKNAWAAVGIQTEMTIVPKVGHDGLKCLPHVESWLKPLVDAASC</sequence>